<keyword evidence="1" id="KW-0812">Transmembrane</keyword>
<evidence type="ECO:0000313" key="3">
    <source>
        <dbReference type="Proteomes" id="UP000600080"/>
    </source>
</evidence>
<name>A0ABQ2J9U5_9ACTN</name>
<proteinExistence type="predicted"/>
<reference evidence="3" key="1">
    <citation type="journal article" date="2019" name="Int. J. Syst. Evol. Microbiol.">
        <title>The Global Catalogue of Microorganisms (GCM) 10K type strain sequencing project: providing services to taxonomists for standard genome sequencing and annotation.</title>
        <authorList>
            <consortium name="The Broad Institute Genomics Platform"/>
            <consortium name="The Broad Institute Genome Sequencing Center for Infectious Disease"/>
            <person name="Wu L."/>
            <person name="Ma J."/>
        </authorList>
    </citation>
    <scope>NUCLEOTIDE SEQUENCE [LARGE SCALE GENOMIC DNA]</scope>
    <source>
        <strain evidence="3">CGMCC 4.7323</strain>
    </source>
</reference>
<keyword evidence="1" id="KW-0472">Membrane</keyword>
<evidence type="ECO:0000313" key="2">
    <source>
        <dbReference type="EMBL" id="GGN40762.1"/>
    </source>
</evidence>
<protein>
    <submittedName>
        <fullName evidence="2">Uncharacterized protein</fullName>
    </submittedName>
</protein>
<sequence>MGAASHADDPQTPPPPAAPDVAQILRANYLSLALLIAKRLLIATVLVAIPVAADRLLELDSPFVMVFTVAGVGVLVLTVHRLIYGIRVSQCARVLRTYPLEFHPRVLKKRERWTQYGNVFEVRVTTRGQHGAPLMLAVNAAGRRRWPEGAEEGVWLAGDLPFGGVMVVRGGKGMFFLKPADWDKTARKREEAGAERLAQAQQAKLTHRTKRAVMMRPGA</sequence>
<evidence type="ECO:0000256" key="1">
    <source>
        <dbReference type="SAM" id="Phobius"/>
    </source>
</evidence>
<accession>A0ABQ2J9U5</accession>
<feature type="transmembrane region" description="Helical" evidence="1">
    <location>
        <begin position="63"/>
        <end position="83"/>
    </location>
</feature>
<feature type="transmembrane region" description="Helical" evidence="1">
    <location>
        <begin position="29"/>
        <end position="51"/>
    </location>
</feature>
<organism evidence="2 3">
    <name type="scientific">Streptomyces kronopolitis</name>
    <dbReference type="NCBI Taxonomy" id="1612435"/>
    <lineage>
        <taxon>Bacteria</taxon>
        <taxon>Bacillati</taxon>
        <taxon>Actinomycetota</taxon>
        <taxon>Actinomycetes</taxon>
        <taxon>Kitasatosporales</taxon>
        <taxon>Streptomycetaceae</taxon>
        <taxon>Streptomyces</taxon>
    </lineage>
</organism>
<dbReference type="Proteomes" id="UP000600080">
    <property type="component" value="Unassembled WGS sequence"/>
</dbReference>
<gene>
    <name evidence="2" type="ORF">GCM10012285_19230</name>
</gene>
<dbReference type="EMBL" id="BMND01000006">
    <property type="protein sequence ID" value="GGN40762.1"/>
    <property type="molecule type" value="Genomic_DNA"/>
</dbReference>
<comment type="caution">
    <text evidence="2">The sequence shown here is derived from an EMBL/GenBank/DDBJ whole genome shotgun (WGS) entry which is preliminary data.</text>
</comment>
<keyword evidence="3" id="KW-1185">Reference proteome</keyword>
<keyword evidence="1" id="KW-1133">Transmembrane helix</keyword>